<name>A0A1V3IZQ9_9PAST</name>
<dbReference type="InterPro" id="IPR018880">
    <property type="entry name" value="Phage_P4_Ash"/>
</dbReference>
<comment type="caution">
    <text evidence="1">The sequence shown here is derived from an EMBL/GenBank/DDBJ whole genome shotgun (WGS) entry which is preliminary data.</text>
</comment>
<organism evidence="1 2">
    <name type="scientific">Rodentibacter trehalosifermentans</name>
    <dbReference type="NCBI Taxonomy" id="1908263"/>
    <lineage>
        <taxon>Bacteria</taxon>
        <taxon>Pseudomonadati</taxon>
        <taxon>Pseudomonadota</taxon>
        <taxon>Gammaproteobacteria</taxon>
        <taxon>Pasteurellales</taxon>
        <taxon>Pasteurellaceae</taxon>
        <taxon>Rodentibacter</taxon>
    </lineage>
</organism>
<evidence type="ECO:0000313" key="2">
    <source>
        <dbReference type="Proteomes" id="UP000189161"/>
    </source>
</evidence>
<reference evidence="1 2" key="1">
    <citation type="submission" date="2016-10" db="EMBL/GenBank/DDBJ databases">
        <title>Rodentibacter gen. nov. and new species.</title>
        <authorList>
            <person name="Christensen H."/>
        </authorList>
    </citation>
    <scope>NUCLEOTIDE SEQUENCE [LARGE SCALE GENOMIC DNA]</scope>
    <source>
        <strain evidence="1 2">H1987082031</strain>
    </source>
</reference>
<proteinExistence type="predicted"/>
<dbReference type="NCBIfam" id="NF033153">
    <property type="entry name" value="phage_ICD_like"/>
    <property type="match status" value="1"/>
</dbReference>
<evidence type="ECO:0000313" key="1">
    <source>
        <dbReference type="EMBL" id="OOF47918.1"/>
    </source>
</evidence>
<protein>
    <recommendedName>
        <fullName evidence="3">Ash family protein</fullName>
    </recommendedName>
</protein>
<gene>
    <name evidence="1" type="ORF">BKK52_07580</name>
</gene>
<dbReference type="Pfam" id="PF10554">
    <property type="entry name" value="Phage_ASH"/>
    <property type="match status" value="1"/>
</dbReference>
<dbReference type="Proteomes" id="UP000189161">
    <property type="component" value="Unassembled WGS sequence"/>
</dbReference>
<evidence type="ECO:0008006" key="3">
    <source>
        <dbReference type="Google" id="ProtNLM"/>
    </source>
</evidence>
<accession>A0A1V3IZQ9</accession>
<dbReference type="AlphaFoldDB" id="A0A1V3IZQ9"/>
<keyword evidence="2" id="KW-1185">Reference proteome</keyword>
<sequence>MLKTLYFENKKAPKMGHFYRVDFMKKLQTKHSNKRAHYSAFLRLAPSFCTLVRNSLQNNLQTAVNFGIIPTQSQKTTAEPGNSNDKSTAHSTPQACFFMRSLHTPKERRESLELQECLSMVACNGKGSALCCVPLIAVFQPVTRYRPKPGNFRAVTLKSIINGVTQMYQFIFAAIRRTDLTNHIQKIRINADSEQQARAILAREFVLILAGKINLKNDRTFSPEQNHSLQSSVMMGSICGTTTNEGNRNPYLCGIFLSQIPFKGLLRPKNIEFAVRATPRNKALCTNKGGYSFVAVEPLSHPLKGDNSLLTKQTRQFKMTTFQTLSGNTAQTVSIAFTSNRTEVVYA</sequence>
<dbReference type="EMBL" id="MLHL01000040">
    <property type="protein sequence ID" value="OOF47918.1"/>
    <property type="molecule type" value="Genomic_DNA"/>
</dbReference>